<proteinExistence type="predicted"/>
<evidence type="ECO:0000313" key="6">
    <source>
        <dbReference type="Proteomes" id="UP000578343"/>
    </source>
</evidence>
<dbReference type="AlphaFoldDB" id="A0A7K9EV33"/>
<sequence>ELEKQLATKSKALDELKESLAFSGSAEQSPEALSLRISELCERVDSIGSQVAQLTTSMEEVTEQWRVYDEVYAAVNLKTIRYLYCVNQCKPSVLSLEALKKQIKTLQ</sequence>
<evidence type="ECO:0000313" key="5">
    <source>
        <dbReference type="EMBL" id="NXG80562.1"/>
    </source>
</evidence>
<evidence type="ECO:0000256" key="4">
    <source>
        <dbReference type="ARBA" id="ARBA00023136"/>
    </source>
</evidence>
<dbReference type="PANTHER" id="PTHR14514">
    <property type="entry name" value="PKA ANCHORING PROTEIN"/>
    <property type="match status" value="1"/>
</dbReference>
<protein>
    <submittedName>
        <fullName evidence="5">SYNE2 protein</fullName>
    </submittedName>
</protein>
<accession>A0A7K9EV33</accession>
<name>A0A7K9EV33_BARMA</name>
<keyword evidence="6" id="KW-1185">Reference proteome</keyword>
<keyword evidence="3" id="KW-0677">Repeat</keyword>
<evidence type="ECO:0000256" key="2">
    <source>
        <dbReference type="ARBA" id="ARBA00022553"/>
    </source>
</evidence>
<evidence type="ECO:0000256" key="1">
    <source>
        <dbReference type="ARBA" id="ARBA00004308"/>
    </source>
</evidence>
<reference evidence="5 6" key="1">
    <citation type="submission" date="2019-09" db="EMBL/GenBank/DDBJ databases">
        <title>Bird 10,000 Genomes (B10K) Project - Family phase.</title>
        <authorList>
            <person name="Zhang G."/>
        </authorList>
    </citation>
    <scope>NUCLEOTIDE SEQUENCE [LARGE SCALE GENOMIC DNA]</scope>
    <source>
        <strain evidence="5">B10K-DU-001-21</strain>
        <tissue evidence="5">Muscle</tissue>
    </source>
</reference>
<keyword evidence="4" id="KW-0472">Membrane</keyword>
<dbReference type="OrthoDB" id="18740at2759"/>
<keyword evidence="2" id="KW-0597">Phosphoprotein</keyword>
<organism evidence="5 6">
    <name type="scientific">Baryphthengus martii</name>
    <name type="common">Rufous motmot</name>
    <dbReference type="NCBI Taxonomy" id="176943"/>
    <lineage>
        <taxon>Eukaryota</taxon>
        <taxon>Metazoa</taxon>
        <taxon>Chordata</taxon>
        <taxon>Craniata</taxon>
        <taxon>Vertebrata</taxon>
        <taxon>Euteleostomi</taxon>
        <taxon>Archelosauria</taxon>
        <taxon>Archosauria</taxon>
        <taxon>Dinosauria</taxon>
        <taxon>Saurischia</taxon>
        <taxon>Theropoda</taxon>
        <taxon>Coelurosauria</taxon>
        <taxon>Aves</taxon>
        <taxon>Neognathae</taxon>
        <taxon>Neoaves</taxon>
        <taxon>Telluraves</taxon>
        <taxon>Coraciimorphae</taxon>
        <taxon>Coraciiformes</taxon>
        <taxon>Momotidae</taxon>
        <taxon>Baryphthengus</taxon>
    </lineage>
</organism>
<dbReference type="EMBL" id="VWZK01021376">
    <property type="protein sequence ID" value="NXG80562.1"/>
    <property type="molecule type" value="Genomic_DNA"/>
</dbReference>
<dbReference type="PANTHER" id="PTHR14514:SF4">
    <property type="entry name" value="NESPRIN-2"/>
    <property type="match status" value="1"/>
</dbReference>
<gene>
    <name evidence="5" type="primary">Syne2_2</name>
    <name evidence="5" type="ORF">BARMAR_R01770</name>
</gene>
<dbReference type="Proteomes" id="UP000578343">
    <property type="component" value="Unassembled WGS sequence"/>
</dbReference>
<comment type="subcellular location">
    <subcellularLocation>
        <location evidence="1">Endomembrane system</location>
    </subcellularLocation>
</comment>
<comment type="caution">
    <text evidence="5">The sequence shown here is derived from an EMBL/GenBank/DDBJ whole genome shotgun (WGS) entry which is preliminary data.</text>
</comment>
<feature type="non-terminal residue" evidence="5">
    <location>
        <position position="107"/>
    </location>
</feature>
<evidence type="ECO:0000256" key="3">
    <source>
        <dbReference type="ARBA" id="ARBA00022737"/>
    </source>
</evidence>
<feature type="non-terminal residue" evidence="5">
    <location>
        <position position="1"/>
    </location>
</feature>